<gene>
    <name evidence="1" type="ORF">ABN401_11460</name>
</gene>
<protein>
    <submittedName>
        <fullName evidence="1">DUF6065 family protein</fullName>
    </submittedName>
</protein>
<proteinExistence type="predicted"/>
<keyword evidence="2" id="KW-1185">Reference proteome</keyword>
<reference evidence="1 2" key="1">
    <citation type="submission" date="2024-06" db="EMBL/GenBank/DDBJ databases">
        <title>Brevundimonas sp. C11.</title>
        <authorList>
            <person name="Maltman C."/>
        </authorList>
    </citation>
    <scope>NUCLEOTIDE SEQUENCE [LARGE SCALE GENOMIC DNA]</scope>
    <source>
        <strain evidence="1 2">C11</strain>
    </source>
</reference>
<name>A0ABV1NQ97_9CAUL</name>
<comment type="caution">
    <text evidence="1">The sequence shown here is derived from an EMBL/GenBank/DDBJ whole genome shotgun (WGS) entry which is preliminary data.</text>
</comment>
<dbReference type="Pfam" id="PF19541">
    <property type="entry name" value="DUF6065"/>
    <property type="match status" value="1"/>
</dbReference>
<accession>A0ABV1NQ97</accession>
<dbReference type="InterPro" id="IPR045709">
    <property type="entry name" value="DUF6065"/>
</dbReference>
<evidence type="ECO:0000313" key="2">
    <source>
        <dbReference type="Proteomes" id="UP001445732"/>
    </source>
</evidence>
<sequence>MTLECFPMTPSPPRMVSGRPERDWMDDFAGRHPYRCLPLTMANTTGWELLCPFGFEAEWDGRLGADAIQLRPDADALHFDHFAQSHFTEGVLTFHTGWMFRTPEGWGMRASGPPNRAKHGIAPLEGVTETDWLPYPFTMNWRFTAPGVIRFEKDEPFCFLQPIPHHRIERFQPVRRSIDDDGDLARQYRKWSEVRTDFNTRMAAGDPEAVKEAWQKFYFRGEFPDRIAQAPDTHVNKRRMSPLPDAPEPAAPARAHVGFTTWSAQGAAKGAFDRDKT</sequence>
<dbReference type="Proteomes" id="UP001445732">
    <property type="component" value="Unassembled WGS sequence"/>
</dbReference>
<dbReference type="EMBL" id="JBEGDD010000009">
    <property type="protein sequence ID" value="MEQ7155828.1"/>
    <property type="molecule type" value="Genomic_DNA"/>
</dbReference>
<dbReference type="RefSeq" id="WP_349685084.1">
    <property type="nucleotide sequence ID" value="NZ_JBEGDD010000009.1"/>
</dbReference>
<evidence type="ECO:0000313" key="1">
    <source>
        <dbReference type="EMBL" id="MEQ7155828.1"/>
    </source>
</evidence>
<organism evidence="1 2">
    <name type="scientific">Brevundimonas aurifodinae</name>
    <dbReference type="NCBI Taxonomy" id="1508312"/>
    <lineage>
        <taxon>Bacteria</taxon>
        <taxon>Pseudomonadati</taxon>
        <taxon>Pseudomonadota</taxon>
        <taxon>Alphaproteobacteria</taxon>
        <taxon>Caulobacterales</taxon>
        <taxon>Caulobacteraceae</taxon>
        <taxon>Brevundimonas</taxon>
    </lineage>
</organism>